<evidence type="ECO:0000313" key="3">
    <source>
        <dbReference type="Proteomes" id="UP000019426"/>
    </source>
</evidence>
<feature type="domain" description="NADPH-dependent FMN reductase-like" evidence="1">
    <location>
        <begin position="1"/>
        <end position="152"/>
    </location>
</feature>
<evidence type="ECO:0000259" key="1">
    <source>
        <dbReference type="Pfam" id="PF03358"/>
    </source>
</evidence>
<sequence>MKIVLIHGQNHKGSSYHIGRMIADKINTAKEVTEFFLPKDLNYFCLGCYNCIEDESKCPFYVKKKKIMDAVEQADLLIFTTPTYCMRASAPMKSFMDLTFTYWMVHKPRKCMFSKKAIVVSTAAGRGTKSAIKDITNTLLYWGVPYIRTYGISVQSMNWAQVPEKRKIQIQSDTDRIAKIFSEEQKTRVGIKTKLLFNMMRMMQKVGWGSSPVEKEYWESNGWLAKERPWNNKL</sequence>
<evidence type="ECO:0000313" key="2">
    <source>
        <dbReference type="EMBL" id="CDM70392.1"/>
    </source>
</evidence>
<accession>W6S7M1</accession>
<dbReference type="KEGG" id="clt:CM240_3275"/>
<dbReference type="SUPFAM" id="SSF52218">
    <property type="entry name" value="Flavoproteins"/>
    <property type="match status" value="1"/>
</dbReference>
<name>W6S7M1_9CLOT</name>
<organism evidence="2 3">
    <name type="scientific">Clostridium bornimense</name>
    <dbReference type="NCBI Taxonomy" id="1216932"/>
    <lineage>
        <taxon>Bacteria</taxon>
        <taxon>Bacillati</taxon>
        <taxon>Bacillota</taxon>
        <taxon>Clostridia</taxon>
        <taxon>Eubacteriales</taxon>
        <taxon>Clostridiaceae</taxon>
        <taxon>Clostridium</taxon>
    </lineage>
</organism>
<dbReference type="AlphaFoldDB" id="W6S7M1"/>
<protein>
    <submittedName>
        <fullName evidence="2">NADPH-dependent FMN reductase</fullName>
    </submittedName>
</protein>
<dbReference type="HOGENOM" id="CLU_050993_1_1_9"/>
<dbReference type="OrthoDB" id="3789967at2"/>
<dbReference type="Gene3D" id="3.40.50.360">
    <property type="match status" value="1"/>
</dbReference>
<dbReference type="GO" id="GO:0016491">
    <property type="term" value="F:oxidoreductase activity"/>
    <property type="evidence" value="ECO:0007669"/>
    <property type="project" value="InterPro"/>
</dbReference>
<keyword evidence="3" id="KW-1185">Reference proteome</keyword>
<dbReference type="InterPro" id="IPR005025">
    <property type="entry name" value="FMN_Rdtase-like_dom"/>
</dbReference>
<dbReference type="PANTHER" id="PTHR43741:SF4">
    <property type="entry name" value="FMN-DEPENDENT NADH:QUINONE OXIDOREDUCTASE"/>
    <property type="match status" value="1"/>
</dbReference>
<reference evidence="2 3" key="1">
    <citation type="submission" date="2013-11" db="EMBL/GenBank/DDBJ databases">
        <title>Complete genome sequence of Clostridum sp. M2/40.</title>
        <authorList>
            <person name="Wibberg D."/>
            <person name="Puehler A."/>
            <person name="Schlueter A."/>
        </authorList>
    </citation>
    <scope>NUCLEOTIDE SEQUENCE [LARGE SCALE GENOMIC DNA]</scope>
    <source>
        <strain evidence="3">M2/40</strain>
    </source>
</reference>
<proteinExistence type="predicted"/>
<dbReference type="Proteomes" id="UP000019426">
    <property type="component" value="Chromosome M2/40_rep2"/>
</dbReference>
<dbReference type="RefSeq" id="WP_044040560.1">
    <property type="nucleotide sequence ID" value="NZ_HG917869.1"/>
</dbReference>
<dbReference type="InterPro" id="IPR029039">
    <property type="entry name" value="Flavoprotein-like_sf"/>
</dbReference>
<dbReference type="PANTHER" id="PTHR43741">
    <property type="entry name" value="FMN-DEPENDENT NADH-AZOREDUCTASE 1"/>
    <property type="match status" value="1"/>
</dbReference>
<dbReference type="Pfam" id="PF03358">
    <property type="entry name" value="FMN_red"/>
    <property type="match status" value="1"/>
</dbReference>
<dbReference type="STRING" id="1216932.CM240_3275"/>
<dbReference type="EMBL" id="HG917869">
    <property type="protein sequence ID" value="CDM70392.1"/>
    <property type="molecule type" value="Genomic_DNA"/>
</dbReference>
<gene>
    <name evidence="2" type="ORF">CM240_3275</name>
</gene>
<dbReference type="eggNOG" id="COG0655">
    <property type="taxonomic scope" value="Bacteria"/>
</dbReference>
<dbReference type="PATRIC" id="fig|1216932.3.peg.3249"/>
<dbReference type="InterPro" id="IPR050104">
    <property type="entry name" value="FMN-dep_NADH:Q_OxRdtase_AzoR1"/>
</dbReference>